<feature type="compositionally biased region" description="Polar residues" evidence="16">
    <location>
        <begin position="678"/>
        <end position="687"/>
    </location>
</feature>
<evidence type="ECO:0000256" key="16">
    <source>
        <dbReference type="SAM" id="MobiDB-lite"/>
    </source>
</evidence>
<evidence type="ECO:0000313" key="20">
    <source>
        <dbReference type="Ensembl" id="ENSSRHP00000039951.1"/>
    </source>
</evidence>
<dbReference type="Proteomes" id="UP000472270">
    <property type="component" value="Unassembled WGS sequence"/>
</dbReference>
<dbReference type="Ensembl" id="ENSSRHT00000041097.1">
    <property type="protein sequence ID" value="ENSSRHP00000039951.1"/>
    <property type="gene ID" value="ENSSRHG00000020357.1"/>
</dbReference>
<keyword evidence="6" id="KW-0378">Hydrolase</keyword>
<dbReference type="CDD" id="cd18791">
    <property type="entry name" value="SF2_C_RHA"/>
    <property type="match status" value="1"/>
</dbReference>
<dbReference type="FunFam" id="1.20.120.1080:FF:000002">
    <property type="entry name" value="Putative ATP-dependent RNA helicase DHX36"/>
    <property type="match status" value="1"/>
</dbReference>
<dbReference type="InterPro" id="IPR007502">
    <property type="entry name" value="Helicase-assoc_dom"/>
</dbReference>
<dbReference type="InterPro" id="IPR048333">
    <property type="entry name" value="HA2_WH"/>
</dbReference>
<feature type="domain" description="Helicase ATP-binding" evidence="18">
    <location>
        <begin position="481"/>
        <end position="649"/>
    </location>
</feature>
<accession>A0A673IG47</accession>
<keyword evidence="7" id="KW-0347">Helicase</keyword>
<comment type="similarity">
    <text evidence="1">Belongs to the DEAD box helicase family. DEAH subfamily.</text>
</comment>
<reference evidence="20" key="1">
    <citation type="submission" date="2025-08" db="UniProtKB">
        <authorList>
            <consortium name="Ensembl"/>
        </authorList>
    </citation>
    <scope>IDENTIFICATION</scope>
</reference>
<evidence type="ECO:0000256" key="9">
    <source>
        <dbReference type="ARBA" id="ARBA00022840"/>
    </source>
</evidence>
<dbReference type="SMART" id="SM00487">
    <property type="entry name" value="DEXDc"/>
    <property type="match status" value="1"/>
</dbReference>
<keyword evidence="5 15" id="KW-0863">Zinc-finger</keyword>
<feature type="zinc finger region" description="C3H1-type" evidence="15">
    <location>
        <begin position="207"/>
        <end position="235"/>
    </location>
</feature>
<reference evidence="20" key="2">
    <citation type="submission" date="2025-09" db="UniProtKB">
        <authorList>
            <consortium name="Ensembl"/>
        </authorList>
    </citation>
    <scope>IDENTIFICATION</scope>
</reference>
<dbReference type="PROSITE" id="PS50103">
    <property type="entry name" value="ZF_C3H1"/>
    <property type="match status" value="1"/>
</dbReference>
<dbReference type="GO" id="GO:0005524">
    <property type="term" value="F:ATP binding"/>
    <property type="evidence" value="ECO:0007669"/>
    <property type="project" value="UniProtKB-KW"/>
</dbReference>
<feature type="compositionally biased region" description="Basic and acidic residues" evidence="16">
    <location>
        <begin position="389"/>
        <end position="401"/>
    </location>
</feature>
<dbReference type="CDD" id="cd17985">
    <property type="entry name" value="DEXHc_DHX57"/>
    <property type="match status" value="1"/>
</dbReference>
<dbReference type="Pfam" id="PF07717">
    <property type="entry name" value="OB_NTP_bind"/>
    <property type="match status" value="1"/>
</dbReference>
<dbReference type="PANTHER" id="PTHR18934">
    <property type="entry name" value="ATP-DEPENDENT RNA HELICASE"/>
    <property type="match status" value="1"/>
</dbReference>
<evidence type="ECO:0000256" key="12">
    <source>
        <dbReference type="ARBA" id="ARBA00057709"/>
    </source>
</evidence>
<dbReference type="Gene3D" id="3.40.50.300">
    <property type="entry name" value="P-loop containing nucleotide triphosphate hydrolases"/>
    <property type="match status" value="2"/>
</dbReference>
<dbReference type="Gene3D" id="1.20.120.1080">
    <property type="match status" value="1"/>
</dbReference>
<dbReference type="SMART" id="SM00847">
    <property type="entry name" value="HA2"/>
    <property type="match status" value="1"/>
</dbReference>
<feature type="compositionally biased region" description="Basic and acidic residues" evidence="16">
    <location>
        <begin position="7"/>
        <end position="22"/>
    </location>
</feature>
<dbReference type="FunFam" id="3.40.50.300:FF:000325">
    <property type="entry name" value="ATP-dependent RNA helicase DHX29"/>
    <property type="match status" value="1"/>
</dbReference>
<dbReference type="InterPro" id="IPR006575">
    <property type="entry name" value="RWD_dom"/>
</dbReference>
<keyword evidence="3 15" id="KW-0479">Metal-binding</keyword>
<feature type="compositionally biased region" description="Pro residues" evidence="16">
    <location>
        <begin position="340"/>
        <end position="350"/>
    </location>
</feature>
<keyword evidence="21" id="KW-1185">Reference proteome</keyword>
<evidence type="ECO:0000259" key="18">
    <source>
        <dbReference type="PROSITE" id="PS51192"/>
    </source>
</evidence>
<dbReference type="Pfam" id="PF04408">
    <property type="entry name" value="WHD_HA2"/>
    <property type="match status" value="1"/>
</dbReference>
<dbReference type="CDD" id="cd23825">
    <property type="entry name" value="RWD_DHX57"/>
    <property type="match status" value="1"/>
</dbReference>
<dbReference type="InterPro" id="IPR000571">
    <property type="entry name" value="Znf_CCCH"/>
</dbReference>
<feature type="compositionally biased region" description="Acidic residues" evidence="16">
    <location>
        <begin position="402"/>
        <end position="414"/>
    </location>
</feature>
<sequence length="1297" mass="146477">MTSENKLQVKELLRELQSHEYHTPNSGSDYEGGEDEEDEEEEYDELDRREEGQFWQTHDDGVECAESDDWMEDSVEEKHTKPEPVISLFALGTLCRYGFDRERCRQALEAGEESGRGEVGATLELLLSQIFTERFDSSALSPQTSDLPSQEECVAPRQEEALALTAIYGDRFCERISNRVWTIQLDLQWLDERRNKISDAANCKKQSGSNQICKFYMKGAGCRYGNRCRFKHQTPESSSSREFCKASQPGFSSTEVPVYQLEIRFQPGSLYPFQAPLVAFSSTDESLLGAGRLSVTEYLFGQALSAAQEGEPVVYTLISCLEEDGPARELLSAAHHKYSAPPPVLAPPTVTPARNRSSRNTVENNITTNTATRDQLTNTTESTNHRVRQKEGEASHTKDIVDEQEDGDDDEDEEQCIPVENESYVNLRKRMVKIEIKTEQILQENKKLCREFKRKQSSRRYTSMQEQRQKLPAWQKREAILDCLDKNQVLVISGMTGCGKTTQIPQFILDHFLQTGRPDRVANVICTQPRRISAITVATRVAQERAEALGHSTGYQIRLETVRSSSTRLMFCTTGVLLRRLEGDSELSGITHVIVDEVHERTEESDFLLLVLKDLIVKRMDLKIIMMSATLNAELFSQYFNNCPSIHIPGRTFPVEQFFLEDAIAKTKYVIEDGSPYRCSTKQNRPSGQGGTAGKGRAPVEDFDDDGSWSFTSLMKKDSVKDSIPDQQLSQQDLTVRYSNYSKSVVKTLAAMDLDKINMDLVESLLEWIVDGEHSYPPGKELHKPLHCSNNYSLLRRVKKTQCVVYPLHSSLSNEEQQAVFTRPHEGVTKIIISTNIAETSVTIDDVVYVIDSGRMKEKRYDASRSMESLEDDVWVSRANALQRKGRAGRVASGVCFHLFTRHRFTHHLSQQQLPEIQRVPLEQLCLRVKVLEVFTERPLESVFSQLIEPPAEGSLEAAKQRLCALGALTDEESLTPLGWHLACLPVDVRIGKLMLLGAIFRCLDPALTIAASLAFKSPFVSPWDKREEANEKKLGFSLANSDHLALLQAYKGWCNAAQGGFKAGYQFCRENFLSIRGLQEIACLKRQFAELLSDIGFVKDKYNIMVIEAVHYANLNSDNTKLMSAMLCAALYPNVVQVRSPQGKYKLTSKGAVKMQPKAEELCFMTKSDGAVHIHPSSVNFSVRHYDSPYLVYHEKVKTSRVFLRDCSMVCVYPMVLFGGGQVSVELQRGEFIISLDDGWIRFAAASHEVAELVKELRWELDQLLEEKIRNPSMDLISCPRGSRIIHTIVSLISTQ</sequence>
<dbReference type="Pfam" id="PF00271">
    <property type="entry name" value="Helicase_C"/>
    <property type="match status" value="1"/>
</dbReference>
<evidence type="ECO:0000256" key="2">
    <source>
        <dbReference type="ARBA" id="ARBA00012552"/>
    </source>
</evidence>
<dbReference type="GO" id="GO:0003724">
    <property type="term" value="F:RNA helicase activity"/>
    <property type="evidence" value="ECO:0007669"/>
    <property type="project" value="UniProtKB-EC"/>
</dbReference>
<organism evidence="20 21">
    <name type="scientific">Sinocyclocheilus rhinocerous</name>
    <dbReference type="NCBI Taxonomy" id="307959"/>
    <lineage>
        <taxon>Eukaryota</taxon>
        <taxon>Metazoa</taxon>
        <taxon>Chordata</taxon>
        <taxon>Craniata</taxon>
        <taxon>Vertebrata</taxon>
        <taxon>Euteleostomi</taxon>
        <taxon>Actinopterygii</taxon>
        <taxon>Neopterygii</taxon>
        <taxon>Teleostei</taxon>
        <taxon>Ostariophysi</taxon>
        <taxon>Cypriniformes</taxon>
        <taxon>Cyprinidae</taxon>
        <taxon>Cyprininae</taxon>
        <taxon>Sinocyclocheilus</taxon>
    </lineage>
</organism>
<dbReference type="GO" id="GO:0016787">
    <property type="term" value="F:hydrolase activity"/>
    <property type="evidence" value="ECO:0007669"/>
    <property type="project" value="UniProtKB-KW"/>
</dbReference>
<evidence type="ECO:0000259" key="19">
    <source>
        <dbReference type="PROSITE" id="PS51194"/>
    </source>
</evidence>
<evidence type="ECO:0000256" key="1">
    <source>
        <dbReference type="ARBA" id="ARBA00008792"/>
    </source>
</evidence>
<proteinExistence type="inferred from homology"/>
<keyword evidence="10" id="KW-0175">Coiled coil</keyword>
<dbReference type="GO" id="GO:0008270">
    <property type="term" value="F:zinc ion binding"/>
    <property type="evidence" value="ECO:0007669"/>
    <property type="project" value="UniProtKB-KW"/>
</dbReference>
<feature type="region of interest" description="Disordered" evidence="16">
    <location>
        <begin position="678"/>
        <end position="702"/>
    </location>
</feature>
<feature type="domain" description="Helicase C-terminal" evidence="19">
    <location>
        <begin position="760"/>
        <end position="933"/>
    </location>
</feature>
<comment type="catalytic activity">
    <reaction evidence="11">
        <text>ATP + H2O = ADP + phosphate + H(+)</text>
        <dbReference type="Rhea" id="RHEA:13065"/>
        <dbReference type="ChEBI" id="CHEBI:15377"/>
        <dbReference type="ChEBI" id="CHEBI:15378"/>
        <dbReference type="ChEBI" id="CHEBI:30616"/>
        <dbReference type="ChEBI" id="CHEBI:43474"/>
        <dbReference type="ChEBI" id="CHEBI:456216"/>
        <dbReference type="EC" id="3.6.4.13"/>
    </reaction>
</comment>
<dbReference type="InterPro" id="IPR036855">
    <property type="entry name" value="Znf_CCCH_sf"/>
</dbReference>
<comment type="function">
    <text evidence="12">Probable ATP-binding RNA helicase.</text>
</comment>
<evidence type="ECO:0000256" key="4">
    <source>
        <dbReference type="ARBA" id="ARBA00022741"/>
    </source>
</evidence>
<feature type="region of interest" description="Disordered" evidence="16">
    <location>
        <begin position="1"/>
        <end position="51"/>
    </location>
</feature>
<evidence type="ECO:0000259" key="17">
    <source>
        <dbReference type="PROSITE" id="PS50103"/>
    </source>
</evidence>
<dbReference type="Pfam" id="PF05773">
    <property type="entry name" value="RWD"/>
    <property type="match status" value="1"/>
</dbReference>
<evidence type="ECO:0000256" key="11">
    <source>
        <dbReference type="ARBA" id="ARBA00047984"/>
    </source>
</evidence>
<evidence type="ECO:0000256" key="8">
    <source>
        <dbReference type="ARBA" id="ARBA00022833"/>
    </source>
</evidence>
<evidence type="ECO:0000256" key="10">
    <source>
        <dbReference type="ARBA" id="ARBA00023054"/>
    </source>
</evidence>
<dbReference type="Pfam" id="PF00270">
    <property type="entry name" value="DEAD"/>
    <property type="match status" value="1"/>
</dbReference>
<dbReference type="FunFam" id="3.40.50.300:FF:000284">
    <property type="entry name" value="probable ATP-dependent RNA helicase YTHDC2"/>
    <property type="match status" value="1"/>
</dbReference>
<dbReference type="PROSITE" id="PS51192">
    <property type="entry name" value="HELICASE_ATP_BIND_1"/>
    <property type="match status" value="1"/>
</dbReference>
<evidence type="ECO:0000256" key="7">
    <source>
        <dbReference type="ARBA" id="ARBA00022806"/>
    </source>
</evidence>
<dbReference type="SMART" id="SM00490">
    <property type="entry name" value="HELICc"/>
    <property type="match status" value="1"/>
</dbReference>
<feature type="compositionally biased region" description="Acidic residues" evidence="16">
    <location>
        <begin position="31"/>
        <end position="45"/>
    </location>
</feature>
<feature type="compositionally biased region" description="Polar residues" evidence="16">
    <location>
        <begin position="354"/>
        <end position="382"/>
    </location>
</feature>
<dbReference type="SUPFAM" id="SSF52540">
    <property type="entry name" value="P-loop containing nucleoside triphosphate hydrolases"/>
    <property type="match status" value="1"/>
</dbReference>
<dbReference type="SUPFAM" id="SSF90229">
    <property type="entry name" value="CCCH zinc finger"/>
    <property type="match status" value="1"/>
</dbReference>
<name>A0A673IG47_9TELE</name>
<dbReference type="InterPro" id="IPR016135">
    <property type="entry name" value="UBQ-conjugating_enzyme/RWD"/>
</dbReference>
<dbReference type="InterPro" id="IPR059023">
    <property type="entry name" value="RNA_hel_CTD"/>
</dbReference>
<dbReference type="InterPro" id="IPR014001">
    <property type="entry name" value="Helicase_ATP-bd"/>
</dbReference>
<dbReference type="PROSITE" id="PS51194">
    <property type="entry name" value="HELICASE_CTER"/>
    <property type="match status" value="1"/>
</dbReference>
<dbReference type="InterPro" id="IPR011709">
    <property type="entry name" value="DEAD-box_helicase_OB_fold"/>
</dbReference>
<dbReference type="InterPro" id="IPR027417">
    <property type="entry name" value="P-loop_NTPase"/>
</dbReference>
<evidence type="ECO:0000256" key="13">
    <source>
        <dbReference type="ARBA" id="ARBA00071682"/>
    </source>
</evidence>
<evidence type="ECO:0000256" key="6">
    <source>
        <dbReference type="ARBA" id="ARBA00022801"/>
    </source>
</evidence>
<keyword evidence="4" id="KW-0547">Nucleotide-binding</keyword>
<gene>
    <name evidence="20" type="primary">LOC107727356</name>
</gene>
<dbReference type="Pfam" id="PF00642">
    <property type="entry name" value="zf-CCCH"/>
    <property type="match status" value="1"/>
</dbReference>
<evidence type="ECO:0000313" key="21">
    <source>
        <dbReference type="Proteomes" id="UP000472270"/>
    </source>
</evidence>
<dbReference type="Pfam" id="PF26026">
    <property type="entry name" value="RNA_hel_CTD"/>
    <property type="match status" value="1"/>
</dbReference>
<dbReference type="Gene3D" id="3.10.110.10">
    <property type="entry name" value="Ubiquitin Conjugating Enzyme"/>
    <property type="match status" value="1"/>
</dbReference>
<evidence type="ECO:0000256" key="15">
    <source>
        <dbReference type="PROSITE-ProRule" id="PRU00723"/>
    </source>
</evidence>
<feature type="region of interest" description="Disordered" evidence="16">
    <location>
        <begin position="339"/>
        <end position="414"/>
    </location>
</feature>
<dbReference type="Pfam" id="PF21010">
    <property type="entry name" value="HA2_C"/>
    <property type="match status" value="1"/>
</dbReference>
<evidence type="ECO:0000256" key="5">
    <source>
        <dbReference type="ARBA" id="ARBA00022771"/>
    </source>
</evidence>
<protein>
    <recommendedName>
        <fullName evidence="13">Putative ATP-dependent RNA helicase DHX57</fullName>
        <ecNumber evidence="2">3.6.4.13</ecNumber>
    </recommendedName>
    <alternativeName>
        <fullName evidence="14">DEAH box protein 57</fullName>
    </alternativeName>
</protein>
<dbReference type="InterPro" id="IPR011545">
    <property type="entry name" value="DEAD/DEAH_box_helicase_dom"/>
</dbReference>
<dbReference type="PANTHER" id="PTHR18934:SF145">
    <property type="entry name" value="ATP-DEPENDENT RNA HELICASE DHX57-RELATED"/>
    <property type="match status" value="1"/>
</dbReference>
<dbReference type="EC" id="3.6.4.13" evidence="2"/>
<dbReference type="GO" id="GO:0003723">
    <property type="term" value="F:RNA binding"/>
    <property type="evidence" value="ECO:0007669"/>
    <property type="project" value="TreeGrafter"/>
</dbReference>
<keyword evidence="9" id="KW-0067">ATP-binding</keyword>
<dbReference type="InterPro" id="IPR001650">
    <property type="entry name" value="Helicase_C-like"/>
</dbReference>
<evidence type="ECO:0000256" key="14">
    <source>
        <dbReference type="ARBA" id="ARBA00083389"/>
    </source>
</evidence>
<feature type="domain" description="C3H1-type" evidence="17">
    <location>
        <begin position="207"/>
        <end position="235"/>
    </location>
</feature>
<evidence type="ECO:0000256" key="3">
    <source>
        <dbReference type="ARBA" id="ARBA00022723"/>
    </source>
</evidence>
<keyword evidence="8 15" id="KW-0862">Zinc</keyword>